<accession>A0ACA9K3R3</accession>
<name>A0ACA9K3R3_9GLOM</name>
<comment type="caution">
    <text evidence="1">The sequence shown here is derived from an EMBL/GenBank/DDBJ whole genome shotgun (WGS) entry which is preliminary data.</text>
</comment>
<gene>
    <name evidence="1" type="ORF">SCALOS_LOCUS1033</name>
</gene>
<reference evidence="1" key="1">
    <citation type="submission" date="2021-06" db="EMBL/GenBank/DDBJ databases">
        <authorList>
            <person name="Kallberg Y."/>
            <person name="Tangrot J."/>
            <person name="Rosling A."/>
        </authorList>
    </citation>
    <scope>NUCLEOTIDE SEQUENCE</scope>
    <source>
        <strain evidence="1">AU212A</strain>
    </source>
</reference>
<sequence length="378" mass="41537">MKLISLLPVITLIIIGFILDQTYASGIGTCYEHTTYPYKHETMKKTKCDMEKVRGQQQLSSVVGNLSPDQAFVIDFHCGVSDKTLCSKAQTAFNLVGKRIASVLKINVVIKVNATFTDFCVAFNECISGSAAPARTIPMVDSDNITRLYPQSLVKQRMLSNRPQLGTYDIVANFNSQANMFFRGDGKIKPGQFDFEYIVTHEFLHGLGFGSSWRTYFSNINILTPMPIDDGMTFVGFMETEFDRYMTVQQNGTSVPMTSLTKQLNSIFSSKNSGTVNFAGTPQFKLAQQLLTAASTPSTMNFVTNSKDKILLETSINPFQDGSSVSHVDSKTFTTNSDFLMMFAAKDGITLDDVAKMNGDPTGTGIGPKTLNALETLG</sequence>
<evidence type="ECO:0000313" key="1">
    <source>
        <dbReference type="EMBL" id="CAG8447892.1"/>
    </source>
</evidence>
<dbReference type="Proteomes" id="UP000789860">
    <property type="component" value="Unassembled WGS sequence"/>
</dbReference>
<protein>
    <submittedName>
        <fullName evidence="1">10892_t:CDS:1</fullName>
    </submittedName>
</protein>
<organism evidence="1 2">
    <name type="scientific">Scutellospora calospora</name>
    <dbReference type="NCBI Taxonomy" id="85575"/>
    <lineage>
        <taxon>Eukaryota</taxon>
        <taxon>Fungi</taxon>
        <taxon>Fungi incertae sedis</taxon>
        <taxon>Mucoromycota</taxon>
        <taxon>Glomeromycotina</taxon>
        <taxon>Glomeromycetes</taxon>
        <taxon>Diversisporales</taxon>
        <taxon>Gigasporaceae</taxon>
        <taxon>Scutellospora</taxon>
    </lineage>
</organism>
<evidence type="ECO:0000313" key="2">
    <source>
        <dbReference type="Proteomes" id="UP000789860"/>
    </source>
</evidence>
<proteinExistence type="predicted"/>
<dbReference type="EMBL" id="CAJVPM010000608">
    <property type="protein sequence ID" value="CAG8447892.1"/>
    <property type="molecule type" value="Genomic_DNA"/>
</dbReference>
<keyword evidence="2" id="KW-1185">Reference proteome</keyword>